<dbReference type="InterPro" id="IPR032710">
    <property type="entry name" value="NTF2-like_dom_sf"/>
</dbReference>
<dbReference type="InterPro" id="IPR052704">
    <property type="entry name" value="ECF_Sigma-70_Domain"/>
</dbReference>
<dbReference type="PANTHER" id="PTHR30173:SF36">
    <property type="entry name" value="ECF RNA POLYMERASE SIGMA FACTOR SIGJ"/>
    <property type="match status" value="1"/>
</dbReference>
<dbReference type="SUPFAM" id="SSF54427">
    <property type="entry name" value="NTF2-like"/>
    <property type="match status" value="1"/>
</dbReference>
<dbReference type="Pfam" id="PF04542">
    <property type="entry name" value="Sigma70_r2"/>
    <property type="match status" value="1"/>
</dbReference>
<organism evidence="4 5">
    <name type="scientific">Cognatiluteimonas sedimenti</name>
    <dbReference type="NCBI Taxonomy" id="2927791"/>
    <lineage>
        <taxon>Bacteria</taxon>
        <taxon>Pseudomonadati</taxon>
        <taxon>Pseudomonadota</taxon>
        <taxon>Gammaproteobacteria</taxon>
        <taxon>Lysobacterales</taxon>
        <taxon>Lysobacteraceae</taxon>
        <taxon>Cognatiluteimonas</taxon>
    </lineage>
</organism>
<dbReference type="InterPro" id="IPR014303">
    <property type="entry name" value="RNA_pol_sigma-70_ECF"/>
</dbReference>
<dbReference type="Gene3D" id="1.10.1740.10">
    <property type="match status" value="1"/>
</dbReference>
<dbReference type="NCBIfam" id="NF007214">
    <property type="entry name" value="PRK09636.1"/>
    <property type="match status" value="1"/>
</dbReference>
<dbReference type="InterPro" id="IPR013324">
    <property type="entry name" value="RNA_pol_sigma_r3/r4-like"/>
</dbReference>
<dbReference type="Proteomes" id="UP001165423">
    <property type="component" value="Unassembled WGS sequence"/>
</dbReference>
<dbReference type="SUPFAM" id="SSF88659">
    <property type="entry name" value="Sigma3 and sigma4 domains of RNA polymerase sigma factors"/>
    <property type="match status" value="1"/>
</dbReference>
<sequence>MNEQFPASTAGEAPFEALRPRLMGLAYRLLGSRADAEDLVQEAWLRWHQANRSAIRDLEAWLVAATTRLGIDRLRSARTERSAYPGPWLPEPLSIDEAPGPEQLADVSSQVSIAFLALLEKLGPEERAAFLLKEVFDYDYARIAELLGQGEANCRQMVHRARTRLQAGRPRFTVTPDRHRALLERFMHAVQQGDREGIAGLLAANARLVSDGGGKALAALRPLHGAERIGRLYWALARRLRMLPLQVELRIGSVNGEPAMLRFHDGRLHSISTITIESGAEGDRITQVLSVVNPDKLRAHN</sequence>
<evidence type="ECO:0000256" key="1">
    <source>
        <dbReference type="ARBA" id="ARBA00011344"/>
    </source>
</evidence>
<dbReference type="SUPFAM" id="SSF88946">
    <property type="entry name" value="Sigma2 domain of RNA polymerase sigma factors"/>
    <property type="match status" value="1"/>
</dbReference>
<dbReference type="PANTHER" id="PTHR30173">
    <property type="entry name" value="SIGMA 19 FACTOR"/>
    <property type="match status" value="1"/>
</dbReference>
<dbReference type="InterPro" id="IPR014284">
    <property type="entry name" value="RNA_pol_sigma-70_dom"/>
</dbReference>
<feature type="domain" description="RNA polymerase sigma factor 70 region 4 type 2" evidence="3">
    <location>
        <begin position="114"/>
        <end position="165"/>
    </location>
</feature>
<dbReference type="InterPro" id="IPR007627">
    <property type="entry name" value="RNA_pol_sigma70_r2"/>
</dbReference>
<dbReference type="Gene3D" id="3.10.450.50">
    <property type="match status" value="1"/>
</dbReference>
<accession>A0ABT0A2Q9</accession>
<dbReference type="InterPro" id="IPR013249">
    <property type="entry name" value="RNA_pol_sigma70_r4_t2"/>
</dbReference>
<dbReference type="EMBL" id="JALGCL010000001">
    <property type="protein sequence ID" value="MCJ0825262.1"/>
    <property type="molecule type" value="Genomic_DNA"/>
</dbReference>
<comment type="subunit">
    <text evidence="1">Interacts transiently with the RNA polymerase catalytic core formed by RpoA, RpoB, RpoC and RpoZ (2 alpha, 1 beta, 1 beta' and 1 omega subunit) to form the RNA polymerase holoenzyme that can initiate transcription.</text>
</comment>
<feature type="domain" description="RNA polymerase sigma-70 region 2" evidence="2">
    <location>
        <begin position="15"/>
        <end position="78"/>
    </location>
</feature>
<comment type="caution">
    <text evidence="4">The sequence shown here is derived from an EMBL/GenBank/DDBJ whole genome shotgun (WGS) entry which is preliminary data.</text>
</comment>
<protein>
    <submittedName>
        <fullName evidence="4">RNA polymerase sigma-70 factor</fullName>
    </submittedName>
</protein>
<evidence type="ECO:0000313" key="5">
    <source>
        <dbReference type="Proteomes" id="UP001165423"/>
    </source>
</evidence>
<evidence type="ECO:0000259" key="2">
    <source>
        <dbReference type="Pfam" id="PF04542"/>
    </source>
</evidence>
<dbReference type="InterPro" id="IPR013325">
    <property type="entry name" value="RNA_pol_sigma_r2"/>
</dbReference>
<gene>
    <name evidence="4" type="ORF">MQC88_04695</name>
</gene>
<dbReference type="RefSeq" id="WP_243319475.1">
    <property type="nucleotide sequence ID" value="NZ_JALGCL010000001.1"/>
</dbReference>
<proteinExistence type="predicted"/>
<dbReference type="Pfam" id="PF08281">
    <property type="entry name" value="Sigma70_r4_2"/>
    <property type="match status" value="1"/>
</dbReference>
<dbReference type="NCBIfam" id="TIGR02957">
    <property type="entry name" value="SigX4"/>
    <property type="match status" value="1"/>
</dbReference>
<evidence type="ECO:0000259" key="3">
    <source>
        <dbReference type="Pfam" id="PF08281"/>
    </source>
</evidence>
<evidence type="ECO:0000313" key="4">
    <source>
        <dbReference type="EMBL" id="MCJ0825262.1"/>
    </source>
</evidence>
<keyword evidence="5" id="KW-1185">Reference proteome</keyword>
<dbReference type="InterPro" id="IPR036388">
    <property type="entry name" value="WH-like_DNA-bd_sf"/>
</dbReference>
<dbReference type="NCBIfam" id="TIGR02937">
    <property type="entry name" value="sigma70-ECF"/>
    <property type="match status" value="1"/>
</dbReference>
<reference evidence="4 5" key="1">
    <citation type="submission" date="2022-03" db="EMBL/GenBank/DDBJ databases">
        <title>Luteimonas soily sp. nov., a novel bacterium isolated from the soil.</title>
        <authorList>
            <person name="Zhang X."/>
        </authorList>
    </citation>
    <scope>NUCLEOTIDE SEQUENCE [LARGE SCALE GENOMIC DNA]</scope>
    <source>
        <strain evidence="4 5">50</strain>
    </source>
</reference>
<name>A0ABT0A2Q9_9GAMM</name>
<dbReference type="Gene3D" id="1.10.10.10">
    <property type="entry name" value="Winged helix-like DNA-binding domain superfamily/Winged helix DNA-binding domain"/>
    <property type="match status" value="1"/>
</dbReference>